<feature type="domain" description="Reverse transcriptase Ty1/copia-type" evidence="1">
    <location>
        <begin position="54"/>
        <end position="127"/>
    </location>
</feature>
<reference evidence="2" key="1">
    <citation type="journal article" date="2012" name="Nature">
        <title>The tomato genome sequence provides insights into fleshy fruit evolution.</title>
        <authorList>
            <consortium name="Tomato Genome Consortium"/>
        </authorList>
    </citation>
    <scope>NUCLEOTIDE SEQUENCE [LARGE SCALE GENOMIC DNA]</scope>
    <source>
        <strain evidence="2">cv. Heinz 1706</strain>
    </source>
</reference>
<accession>A0A3Q7ED94</accession>
<dbReference type="Gramene" id="Solyc01g056575.1.1">
    <property type="protein sequence ID" value="Solyc01g056575.1.1"/>
    <property type="gene ID" value="Solyc01g056575.1"/>
</dbReference>
<dbReference type="Pfam" id="PF07727">
    <property type="entry name" value="RVT_2"/>
    <property type="match status" value="1"/>
</dbReference>
<protein>
    <recommendedName>
        <fullName evidence="1">Reverse transcriptase Ty1/copia-type domain-containing protein</fullName>
    </recommendedName>
</protein>
<keyword evidence="3" id="KW-1185">Reference proteome</keyword>
<dbReference type="InParanoid" id="A0A3Q7ED94"/>
<dbReference type="STRING" id="4081.A0A3Q7ED94"/>
<dbReference type="OMA" id="NSWHITS"/>
<evidence type="ECO:0000259" key="1">
    <source>
        <dbReference type="Pfam" id="PF07727"/>
    </source>
</evidence>
<sequence length="145" mass="16526">MTTRSQTGSLEPKCPTSYLAMSNDVMEPSCYSQATRYAHWRRAMQEEHNALLENGTWQLVPPSSSQNIIRSKWFKPDGPIDRYKARLVVKGYHQRLVVDYVDTFSSVVKPATIHLLLSSAVPNSWHITSSLIGYVITRLKLQFVV</sequence>
<dbReference type="InterPro" id="IPR013103">
    <property type="entry name" value="RVT_2"/>
</dbReference>
<dbReference type="EnsemblPlants" id="Solyc01g056575.1.1">
    <property type="protein sequence ID" value="Solyc01g056575.1.1"/>
    <property type="gene ID" value="Solyc01g056575.1"/>
</dbReference>
<evidence type="ECO:0000313" key="2">
    <source>
        <dbReference type="EnsemblPlants" id="Solyc01g056575.1.1"/>
    </source>
</evidence>
<organism evidence="2">
    <name type="scientific">Solanum lycopersicum</name>
    <name type="common">Tomato</name>
    <name type="synonym">Lycopersicon esculentum</name>
    <dbReference type="NCBI Taxonomy" id="4081"/>
    <lineage>
        <taxon>Eukaryota</taxon>
        <taxon>Viridiplantae</taxon>
        <taxon>Streptophyta</taxon>
        <taxon>Embryophyta</taxon>
        <taxon>Tracheophyta</taxon>
        <taxon>Spermatophyta</taxon>
        <taxon>Magnoliopsida</taxon>
        <taxon>eudicotyledons</taxon>
        <taxon>Gunneridae</taxon>
        <taxon>Pentapetalae</taxon>
        <taxon>asterids</taxon>
        <taxon>lamiids</taxon>
        <taxon>Solanales</taxon>
        <taxon>Solanaceae</taxon>
        <taxon>Solanoideae</taxon>
        <taxon>Solaneae</taxon>
        <taxon>Solanum</taxon>
        <taxon>Solanum subgen. Lycopersicon</taxon>
    </lineage>
</organism>
<proteinExistence type="predicted"/>
<reference evidence="2" key="2">
    <citation type="submission" date="2019-01" db="UniProtKB">
        <authorList>
            <consortium name="EnsemblPlants"/>
        </authorList>
    </citation>
    <scope>IDENTIFICATION</scope>
    <source>
        <strain evidence="2">cv. Heinz 1706</strain>
    </source>
</reference>
<evidence type="ECO:0000313" key="3">
    <source>
        <dbReference type="Proteomes" id="UP000004994"/>
    </source>
</evidence>
<name>A0A3Q7ED94_SOLLC</name>
<dbReference type="Proteomes" id="UP000004994">
    <property type="component" value="Chromosome 1"/>
</dbReference>
<dbReference type="AlphaFoldDB" id="A0A3Q7ED94"/>